<proteinExistence type="predicted"/>
<dbReference type="AlphaFoldDB" id="A0A226N906"/>
<dbReference type="OrthoDB" id="9034619at2759"/>
<sequence>MACVLFFSMLAQMFQCASINEDNAMLEHMQQREVYLQEQMARLQHEVEQGKVDRSWMDIPALLFPLLHSWKTWLWMGLLVLPLWILWQLQKWNQCDQREEEVESEHEEEEPVEQEEQETEEEKVEQEDEEEGEGDNDFCEFVDTRQITECVLAKVQGRDNRCQLVEEMMNDIVEAFTILCSDCFFPVLMPVVGVGSAFEGWSLPEEDTVYRLLVPMQAPRGHIFLPEVGTKGKALARNSRIRVELLCMCKVRKLVGDMLCFQHNPEDKLHKNQQPSLLQTLCTGSYLDVQKTVTWFNIQVPTVWTVTRHAHVYDLKVLPSSRSCKLLLKNTSSGEKLLAELLFGVQQGHSDIFLSSQNSEAGFTPSTVWPQSFAVAERRFFQYVARNAGPESCHLSCLRLFAHIQVGTGFSIDTIRTVYFRLLTTTNLKSWNRRNFTVRLENILHHLQCCLKDKHLHHFFLGNRKVPNEIVLPRNFHAARPLNLFQHLERDTNVYCQALSDFKVLRDLFRLQLL</sequence>
<dbReference type="InterPro" id="IPR024810">
    <property type="entry name" value="MAB21L/cGLR"/>
</dbReference>
<feature type="signal peptide" evidence="2">
    <location>
        <begin position="1"/>
        <end position="16"/>
    </location>
</feature>
<dbReference type="SMART" id="SM01265">
    <property type="entry name" value="Mab-21"/>
    <property type="match status" value="1"/>
</dbReference>
<protein>
    <submittedName>
        <fullName evidence="3">Uncharacterized protein</fullName>
    </submittedName>
</protein>
<feature type="chain" id="PRO_5012917683" evidence="2">
    <location>
        <begin position="17"/>
        <end position="514"/>
    </location>
</feature>
<keyword evidence="2" id="KW-0732">Signal</keyword>
<gene>
    <name evidence="3" type="ORF">ASZ78_001664</name>
</gene>
<evidence type="ECO:0000313" key="4">
    <source>
        <dbReference type="Proteomes" id="UP000198323"/>
    </source>
</evidence>
<dbReference type="Proteomes" id="UP000198323">
    <property type="component" value="Unassembled WGS sequence"/>
</dbReference>
<dbReference type="Gene3D" id="1.10.1410.40">
    <property type="match status" value="1"/>
</dbReference>
<comment type="caution">
    <text evidence="3">The sequence shown here is derived from an EMBL/GenBank/DDBJ whole genome shotgun (WGS) entry which is preliminary data.</text>
</comment>
<organism evidence="3 4">
    <name type="scientific">Callipepla squamata</name>
    <name type="common">Scaled quail</name>
    <dbReference type="NCBI Taxonomy" id="9009"/>
    <lineage>
        <taxon>Eukaryota</taxon>
        <taxon>Metazoa</taxon>
        <taxon>Chordata</taxon>
        <taxon>Craniata</taxon>
        <taxon>Vertebrata</taxon>
        <taxon>Euteleostomi</taxon>
        <taxon>Archelosauria</taxon>
        <taxon>Archosauria</taxon>
        <taxon>Dinosauria</taxon>
        <taxon>Saurischia</taxon>
        <taxon>Theropoda</taxon>
        <taxon>Coelurosauria</taxon>
        <taxon>Aves</taxon>
        <taxon>Neognathae</taxon>
        <taxon>Galloanserae</taxon>
        <taxon>Galliformes</taxon>
        <taxon>Odontophoridae</taxon>
        <taxon>Callipepla</taxon>
    </lineage>
</organism>
<name>A0A226N906_CALSU</name>
<dbReference type="PANTHER" id="PTHR10656:SF40">
    <property type="entry name" value="INOSITOL 1,4,5-TRISPHOSPHATE RECEPTOR-INTERACTING PROTEIN-LIKE 1"/>
    <property type="match status" value="1"/>
</dbReference>
<dbReference type="EMBL" id="MCFN01000133">
    <property type="protein sequence ID" value="OXB64044.1"/>
    <property type="molecule type" value="Genomic_DNA"/>
</dbReference>
<feature type="region of interest" description="Disordered" evidence="1">
    <location>
        <begin position="99"/>
        <end position="136"/>
    </location>
</feature>
<evidence type="ECO:0000313" key="3">
    <source>
        <dbReference type="EMBL" id="OXB64044.1"/>
    </source>
</evidence>
<accession>A0A226N906</accession>
<dbReference type="InterPro" id="IPR026250">
    <property type="entry name" value="ITPRIP-like"/>
</dbReference>
<evidence type="ECO:0000256" key="2">
    <source>
        <dbReference type="SAM" id="SignalP"/>
    </source>
</evidence>
<dbReference type="PRINTS" id="PR02107">
    <property type="entry name" value="INOS145TPRIP"/>
</dbReference>
<dbReference type="STRING" id="9009.A0A226N906"/>
<dbReference type="PANTHER" id="PTHR10656">
    <property type="entry name" value="CELL FATE DETERMINING PROTEIN MAB21-RELATED"/>
    <property type="match status" value="1"/>
</dbReference>
<evidence type="ECO:0000256" key="1">
    <source>
        <dbReference type="SAM" id="MobiDB-lite"/>
    </source>
</evidence>
<dbReference type="GO" id="GO:0016020">
    <property type="term" value="C:membrane"/>
    <property type="evidence" value="ECO:0007669"/>
    <property type="project" value="TreeGrafter"/>
</dbReference>
<reference evidence="3 4" key="1">
    <citation type="submission" date="2016-07" db="EMBL/GenBank/DDBJ databases">
        <title>Disparate Historic Effective Population Sizes Predicted by Modern Levels of Genome Diversity for the Scaled Quail (Callipepla squamata) and the Northern Bobwhite (Colinus virginianus): Inferences from First and Second Generation Draft Genome Assemblies for Sympatric New World Quail.</title>
        <authorList>
            <person name="Oldeschulte D.L."/>
            <person name="Halley Y.A."/>
            <person name="Bhattarai E.K."/>
            <person name="Brashear W.A."/>
            <person name="Hill J."/>
            <person name="Metz R.P."/>
            <person name="Johnson C.D."/>
            <person name="Rollins D."/>
            <person name="Peterson M.J."/>
            <person name="Bickhart D.M."/>
            <person name="Decker J.E."/>
            <person name="Seabury C.M."/>
        </authorList>
    </citation>
    <scope>NUCLEOTIDE SEQUENCE [LARGE SCALE GENOMIC DNA]</scope>
    <source>
        <strain evidence="3 4">Texas</strain>
        <tissue evidence="3">Leg muscle</tissue>
    </source>
</reference>
<keyword evidence="4" id="KW-1185">Reference proteome</keyword>